<name>A0ABR2KKE2_9EUKA</name>
<keyword evidence="3" id="KW-1185">Reference proteome</keyword>
<evidence type="ECO:0000313" key="3">
    <source>
        <dbReference type="Proteomes" id="UP001470230"/>
    </source>
</evidence>
<protein>
    <submittedName>
        <fullName evidence="2">Uncharacterized protein</fullName>
    </submittedName>
</protein>
<dbReference type="Proteomes" id="UP001470230">
    <property type="component" value="Unassembled WGS sequence"/>
</dbReference>
<feature type="region of interest" description="Disordered" evidence="1">
    <location>
        <begin position="132"/>
        <end position="166"/>
    </location>
</feature>
<proteinExistence type="predicted"/>
<accession>A0ABR2KKE2</accession>
<comment type="caution">
    <text evidence="2">The sequence shown here is derived from an EMBL/GenBank/DDBJ whole genome shotgun (WGS) entry which is preliminary data.</text>
</comment>
<sequence>MEFEKTPKKIRKEVIKIQNQLQKINGSNQIRIEYIPINSNQNNNDSETNDNDDEIHSINDDDDKKPNDSITIPPPSKIIPIFHSLSQSYALIHSKFDVPEESTAEDMKRHTGSEETAEIVASINNTVINLSKYKRESDAQNENETENKPKDPFARLKMRLRKKNPS</sequence>
<organism evidence="2 3">
    <name type="scientific">Tritrichomonas musculus</name>
    <dbReference type="NCBI Taxonomy" id="1915356"/>
    <lineage>
        <taxon>Eukaryota</taxon>
        <taxon>Metamonada</taxon>
        <taxon>Parabasalia</taxon>
        <taxon>Tritrichomonadida</taxon>
        <taxon>Tritrichomonadidae</taxon>
        <taxon>Tritrichomonas</taxon>
    </lineage>
</organism>
<gene>
    <name evidence="2" type="ORF">M9Y10_028772</name>
</gene>
<dbReference type="EMBL" id="JAPFFF010000004">
    <property type="protein sequence ID" value="KAK8891559.1"/>
    <property type="molecule type" value="Genomic_DNA"/>
</dbReference>
<feature type="compositionally biased region" description="Basic and acidic residues" evidence="1">
    <location>
        <begin position="54"/>
        <end position="67"/>
    </location>
</feature>
<feature type="region of interest" description="Disordered" evidence="1">
    <location>
        <begin position="36"/>
        <end position="75"/>
    </location>
</feature>
<feature type="compositionally biased region" description="Basic and acidic residues" evidence="1">
    <location>
        <begin position="145"/>
        <end position="154"/>
    </location>
</feature>
<evidence type="ECO:0000256" key="1">
    <source>
        <dbReference type="SAM" id="MobiDB-lite"/>
    </source>
</evidence>
<feature type="compositionally biased region" description="Basic residues" evidence="1">
    <location>
        <begin position="156"/>
        <end position="166"/>
    </location>
</feature>
<reference evidence="2 3" key="1">
    <citation type="submission" date="2024-04" db="EMBL/GenBank/DDBJ databases">
        <title>Tritrichomonas musculus Genome.</title>
        <authorList>
            <person name="Alves-Ferreira E."/>
            <person name="Grigg M."/>
            <person name="Lorenzi H."/>
            <person name="Galac M."/>
        </authorList>
    </citation>
    <scope>NUCLEOTIDE SEQUENCE [LARGE SCALE GENOMIC DNA]</scope>
    <source>
        <strain evidence="2 3">EAF2021</strain>
    </source>
</reference>
<evidence type="ECO:0000313" key="2">
    <source>
        <dbReference type="EMBL" id="KAK8891559.1"/>
    </source>
</evidence>